<keyword evidence="2" id="KW-0472">Membrane</keyword>
<dbReference type="RefSeq" id="WP_171469845.1">
    <property type="nucleotide sequence ID" value="NZ_CP053452.2"/>
</dbReference>
<evidence type="ECO:0000313" key="4">
    <source>
        <dbReference type="Proteomes" id="UP000503447"/>
    </source>
</evidence>
<dbReference type="Proteomes" id="UP000503447">
    <property type="component" value="Chromosome"/>
</dbReference>
<accession>A0A6M5YK88</accession>
<reference evidence="4" key="1">
    <citation type="submission" date="2020-05" db="EMBL/GenBank/DDBJ databases">
        <title>Frigoriglobus tundricola gen. nov., sp. nov., a psychrotolerant cellulolytic planctomycete of the family Gemmataceae with two divergent copies of 16S rRNA gene.</title>
        <authorList>
            <person name="Kulichevskaya I.S."/>
            <person name="Ivanova A.A."/>
            <person name="Naumoff D.G."/>
            <person name="Beletsky A.V."/>
            <person name="Rijpstra W.I.C."/>
            <person name="Sinninghe Damste J.S."/>
            <person name="Mardanov A.V."/>
            <person name="Ravin N.V."/>
            <person name="Dedysh S.N."/>
        </authorList>
    </citation>
    <scope>NUCLEOTIDE SEQUENCE [LARGE SCALE GENOMIC DNA]</scope>
    <source>
        <strain evidence="4">PL17</strain>
    </source>
</reference>
<dbReference type="AlphaFoldDB" id="A0A6M5YK88"/>
<evidence type="ECO:0000256" key="1">
    <source>
        <dbReference type="SAM" id="MobiDB-lite"/>
    </source>
</evidence>
<keyword evidence="2" id="KW-0812">Transmembrane</keyword>
<proteinExistence type="predicted"/>
<dbReference type="EMBL" id="CP053452">
    <property type="protein sequence ID" value="QJW93693.1"/>
    <property type="molecule type" value="Genomic_DNA"/>
</dbReference>
<feature type="region of interest" description="Disordered" evidence="1">
    <location>
        <begin position="1"/>
        <end position="40"/>
    </location>
</feature>
<evidence type="ECO:0000313" key="3">
    <source>
        <dbReference type="EMBL" id="QJW93693.1"/>
    </source>
</evidence>
<keyword evidence="4" id="KW-1185">Reference proteome</keyword>
<feature type="transmembrane region" description="Helical" evidence="2">
    <location>
        <begin position="47"/>
        <end position="67"/>
    </location>
</feature>
<name>A0A6M5YK88_9BACT</name>
<dbReference type="KEGG" id="ftj:FTUN_1201"/>
<organism evidence="3 4">
    <name type="scientific">Frigoriglobus tundricola</name>
    <dbReference type="NCBI Taxonomy" id="2774151"/>
    <lineage>
        <taxon>Bacteria</taxon>
        <taxon>Pseudomonadati</taxon>
        <taxon>Planctomycetota</taxon>
        <taxon>Planctomycetia</taxon>
        <taxon>Gemmatales</taxon>
        <taxon>Gemmataceae</taxon>
        <taxon>Frigoriglobus</taxon>
    </lineage>
</organism>
<evidence type="ECO:0000256" key="2">
    <source>
        <dbReference type="SAM" id="Phobius"/>
    </source>
</evidence>
<protein>
    <submittedName>
        <fullName evidence="3">Uncharacterized protein</fullName>
    </submittedName>
</protein>
<keyword evidence="2" id="KW-1133">Transmembrane helix</keyword>
<gene>
    <name evidence="3" type="ORF">FTUN_1201</name>
</gene>
<sequence length="71" mass="7564">MKPLPPQEVAVETAAGEEHTPPAKRSNPFVGSDPFADEVPENPTQPVPWLLIVGGVVALIALAMVLFKFSN</sequence>